<dbReference type="GO" id="GO:0003677">
    <property type="term" value="F:DNA binding"/>
    <property type="evidence" value="ECO:0007669"/>
    <property type="project" value="InterPro"/>
</dbReference>
<dbReference type="CDD" id="cd03768">
    <property type="entry name" value="SR_ResInv"/>
    <property type="match status" value="1"/>
</dbReference>
<dbReference type="GO" id="GO:0000150">
    <property type="term" value="F:DNA strand exchange activity"/>
    <property type="evidence" value="ECO:0007669"/>
    <property type="project" value="InterPro"/>
</dbReference>
<dbReference type="AlphaFoldDB" id="A0A517YFE0"/>
<protein>
    <submittedName>
        <fullName evidence="4">DNA-invertase hin</fullName>
    </submittedName>
</protein>
<keyword evidence="5" id="KW-1185">Reference proteome</keyword>
<evidence type="ECO:0000313" key="4">
    <source>
        <dbReference type="EMBL" id="QDU28946.1"/>
    </source>
</evidence>
<dbReference type="Pfam" id="PF07508">
    <property type="entry name" value="Recombinase"/>
    <property type="match status" value="1"/>
</dbReference>
<dbReference type="PANTHER" id="PTHR30461:SF23">
    <property type="entry name" value="DNA RECOMBINASE-RELATED"/>
    <property type="match status" value="1"/>
</dbReference>
<dbReference type="PROSITE" id="PS51736">
    <property type="entry name" value="RECOMBINASES_3"/>
    <property type="match status" value="1"/>
</dbReference>
<evidence type="ECO:0000259" key="3">
    <source>
        <dbReference type="PROSITE" id="PS51737"/>
    </source>
</evidence>
<dbReference type="KEGG" id="aagg:ETAA8_40520"/>
<dbReference type="InterPro" id="IPR006119">
    <property type="entry name" value="Resolv_N"/>
</dbReference>
<evidence type="ECO:0000313" key="5">
    <source>
        <dbReference type="Proteomes" id="UP000315017"/>
    </source>
</evidence>
<proteinExistence type="predicted"/>
<dbReference type="Gene3D" id="3.90.1750.20">
    <property type="entry name" value="Putative Large Serine Recombinase, Chain B, Domain 2"/>
    <property type="match status" value="1"/>
</dbReference>
<organism evidence="4 5">
    <name type="scientific">Anatilimnocola aggregata</name>
    <dbReference type="NCBI Taxonomy" id="2528021"/>
    <lineage>
        <taxon>Bacteria</taxon>
        <taxon>Pseudomonadati</taxon>
        <taxon>Planctomycetota</taxon>
        <taxon>Planctomycetia</taxon>
        <taxon>Pirellulales</taxon>
        <taxon>Pirellulaceae</taxon>
        <taxon>Anatilimnocola</taxon>
    </lineage>
</organism>
<dbReference type="EMBL" id="CP036274">
    <property type="protein sequence ID" value="QDU28946.1"/>
    <property type="molecule type" value="Genomic_DNA"/>
</dbReference>
<dbReference type="InterPro" id="IPR050639">
    <property type="entry name" value="SSR_resolvase"/>
</dbReference>
<dbReference type="PANTHER" id="PTHR30461">
    <property type="entry name" value="DNA-INVERTASE FROM LAMBDOID PROPHAGE"/>
    <property type="match status" value="1"/>
</dbReference>
<dbReference type="Pfam" id="PF00239">
    <property type="entry name" value="Resolvase"/>
    <property type="match status" value="1"/>
</dbReference>
<keyword evidence="1" id="KW-0175">Coiled coil</keyword>
<dbReference type="Pfam" id="PF13408">
    <property type="entry name" value="Zn_ribbon_recom"/>
    <property type="match status" value="1"/>
</dbReference>
<dbReference type="SUPFAM" id="SSF53041">
    <property type="entry name" value="Resolvase-like"/>
    <property type="match status" value="1"/>
</dbReference>
<dbReference type="RefSeq" id="WP_145092039.1">
    <property type="nucleotide sequence ID" value="NZ_CP036274.1"/>
</dbReference>
<feature type="coiled-coil region" evidence="1">
    <location>
        <begin position="372"/>
        <end position="448"/>
    </location>
</feature>
<dbReference type="Proteomes" id="UP000315017">
    <property type="component" value="Chromosome"/>
</dbReference>
<evidence type="ECO:0000256" key="1">
    <source>
        <dbReference type="SAM" id="Coils"/>
    </source>
</evidence>
<evidence type="ECO:0000259" key="2">
    <source>
        <dbReference type="PROSITE" id="PS51736"/>
    </source>
</evidence>
<dbReference type="PROSITE" id="PS51737">
    <property type="entry name" value="RECOMBINASE_DNA_BIND"/>
    <property type="match status" value="1"/>
</dbReference>
<accession>A0A517YFE0</accession>
<dbReference type="InterPro" id="IPR011109">
    <property type="entry name" value="DNA_bind_recombinase_dom"/>
</dbReference>
<gene>
    <name evidence="4" type="primary">hin_3</name>
    <name evidence="4" type="ORF">ETAA8_40520</name>
</gene>
<feature type="domain" description="Resolvase/invertase-type recombinase catalytic" evidence="2">
    <location>
        <begin position="15"/>
        <end position="167"/>
    </location>
</feature>
<dbReference type="InterPro" id="IPR036162">
    <property type="entry name" value="Resolvase-like_N_sf"/>
</dbReference>
<dbReference type="InterPro" id="IPR025827">
    <property type="entry name" value="Zn_ribbon_recom_dom"/>
</dbReference>
<name>A0A517YFE0_9BACT</name>
<sequence length="518" mass="58728">MRRQQIKSPAPKNIRCAIYTRKSTEEGLQQEFNSLDAQREAGEAYIKSQLHEGWVCSPTQYDDGGFTGANMDRPGLRQLIADIEAGKIDCVVVYKVDRLSRSLLDFGKIIEVFERHKVSFVSVTQAFNTATSMGRLILNVLLSFAQFEREMISERTRDKIAAARRKGKWSGGMPVLGYNVVDTKLVVDPGEAEIVRQIFEMYLERQSLLAVSDELNLRGWRTKRWNTRKGSVRGGRLVDKNSLHQLLTNPTYIGKVRYKEEVHAGEHQAIVPEDVFNRVQSLLERNGRSGGRGVRNKHGALLRGLLQCKPCKCGMSHSYTTRGKREYRYYVCNRAQKRGWQTCPAPSIPAAEIERFVVGEIKAIGRDPELIRETLAQAREQIESQVRKLQAERARLVGQLRSDHAELVQLASQPRPSDSQLATLHERIHCAEQQISAIDAELSMLEQMTVRDAEIAQALLRFDEVWDGLTPREQARIFELLIECVLYDGDAGSISITFRPSGIEALDREFTERKDDAA</sequence>
<dbReference type="Gene3D" id="3.40.50.1390">
    <property type="entry name" value="Resolvase, N-terminal catalytic domain"/>
    <property type="match status" value="1"/>
</dbReference>
<dbReference type="SMART" id="SM00857">
    <property type="entry name" value="Resolvase"/>
    <property type="match status" value="1"/>
</dbReference>
<reference evidence="4 5" key="1">
    <citation type="submission" date="2019-02" db="EMBL/GenBank/DDBJ databases">
        <title>Deep-cultivation of Planctomycetes and their phenomic and genomic characterization uncovers novel biology.</title>
        <authorList>
            <person name="Wiegand S."/>
            <person name="Jogler M."/>
            <person name="Boedeker C."/>
            <person name="Pinto D."/>
            <person name="Vollmers J."/>
            <person name="Rivas-Marin E."/>
            <person name="Kohn T."/>
            <person name="Peeters S.H."/>
            <person name="Heuer A."/>
            <person name="Rast P."/>
            <person name="Oberbeckmann S."/>
            <person name="Bunk B."/>
            <person name="Jeske O."/>
            <person name="Meyerdierks A."/>
            <person name="Storesund J.E."/>
            <person name="Kallscheuer N."/>
            <person name="Luecker S."/>
            <person name="Lage O.M."/>
            <person name="Pohl T."/>
            <person name="Merkel B.J."/>
            <person name="Hornburger P."/>
            <person name="Mueller R.-W."/>
            <person name="Bruemmer F."/>
            <person name="Labrenz M."/>
            <person name="Spormann A.M."/>
            <person name="Op den Camp H."/>
            <person name="Overmann J."/>
            <person name="Amann R."/>
            <person name="Jetten M.S.M."/>
            <person name="Mascher T."/>
            <person name="Medema M.H."/>
            <person name="Devos D.P."/>
            <person name="Kaster A.-K."/>
            <person name="Ovreas L."/>
            <person name="Rohde M."/>
            <person name="Galperin M.Y."/>
            <person name="Jogler C."/>
        </authorList>
    </citation>
    <scope>NUCLEOTIDE SEQUENCE [LARGE SCALE GENOMIC DNA]</scope>
    <source>
        <strain evidence="4 5">ETA_A8</strain>
    </source>
</reference>
<feature type="domain" description="Recombinase" evidence="3">
    <location>
        <begin position="175"/>
        <end position="289"/>
    </location>
</feature>
<dbReference type="InterPro" id="IPR038109">
    <property type="entry name" value="DNA_bind_recomb_sf"/>
</dbReference>
<dbReference type="OrthoDB" id="266184at2"/>